<dbReference type="Proteomes" id="UP000747013">
    <property type="component" value="Unassembled WGS sequence"/>
</dbReference>
<organism evidence="1 2">
    <name type="scientific">Companilactobacillus farciminis</name>
    <dbReference type="NCBI Taxonomy" id="1612"/>
    <lineage>
        <taxon>Bacteria</taxon>
        <taxon>Bacillati</taxon>
        <taxon>Bacillota</taxon>
        <taxon>Bacilli</taxon>
        <taxon>Lactobacillales</taxon>
        <taxon>Lactobacillaceae</taxon>
        <taxon>Companilactobacillus</taxon>
    </lineage>
</organism>
<dbReference type="AlphaFoldDB" id="A0A921HUU5"/>
<reference evidence="1" key="1">
    <citation type="journal article" date="2021" name="PeerJ">
        <title>Extensive microbial diversity within the chicken gut microbiome revealed by metagenomics and culture.</title>
        <authorList>
            <person name="Gilroy R."/>
            <person name="Ravi A."/>
            <person name="Getino M."/>
            <person name="Pursley I."/>
            <person name="Horton D.L."/>
            <person name="Alikhan N.F."/>
            <person name="Baker D."/>
            <person name="Gharbi K."/>
            <person name="Hall N."/>
            <person name="Watson M."/>
            <person name="Adriaenssens E.M."/>
            <person name="Foster-Nyarko E."/>
            <person name="Jarju S."/>
            <person name="Secka A."/>
            <person name="Antonio M."/>
            <person name="Oren A."/>
            <person name="Chaudhuri R.R."/>
            <person name="La Ragione R."/>
            <person name="Hildebrand F."/>
            <person name="Pallen M.J."/>
        </authorList>
    </citation>
    <scope>NUCLEOTIDE SEQUENCE</scope>
    <source>
        <strain evidence="1">7886</strain>
    </source>
</reference>
<accession>A0A921HUU5</accession>
<protein>
    <submittedName>
        <fullName evidence="1">Uncharacterized protein</fullName>
    </submittedName>
</protein>
<dbReference type="EMBL" id="DYWC01000275">
    <property type="protein sequence ID" value="HJF88098.1"/>
    <property type="molecule type" value="Genomic_DNA"/>
</dbReference>
<comment type="caution">
    <text evidence="1">The sequence shown here is derived from an EMBL/GenBank/DDBJ whole genome shotgun (WGS) entry which is preliminary data.</text>
</comment>
<reference evidence="1" key="2">
    <citation type="submission" date="2021-09" db="EMBL/GenBank/DDBJ databases">
        <authorList>
            <person name="Gilroy R."/>
        </authorList>
    </citation>
    <scope>NUCLEOTIDE SEQUENCE</scope>
    <source>
        <strain evidence="1">7886</strain>
    </source>
</reference>
<proteinExistence type="predicted"/>
<gene>
    <name evidence="1" type="ORF">K8V88_11750</name>
</gene>
<name>A0A921HUU5_9LACO</name>
<evidence type="ECO:0000313" key="2">
    <source>
        <dbReference type="Proteomes" id="UP000747013"/>
    </source>
</evidence>
<evidence type="ECO:0000313" key="1">
    <source>
        <dbReference type="EMBL" id="HJF88098.1"/>
    </source>
</evidence>
<sequence length="64" mass="7473">MTPQSKAYRDVLETIAVKSTIQERISYLTMIINVKRDKMTAGEIDQLQHLIDLSREQEEQHEKA</sequence>